<dbReference type="PROSITE" id="PS00165">
    <property type="entry name" value="DEHYDRATASE_SER_THR"/>
    <property type="match status" value="1"/>
</dbReference>
<evidence type="ECO:0000256" key="7">
    <source>
        <dbReference type="ARBA" id="ARBA00049406"/>
    </source>
</evidence>
<gene>
    <name evidence="9" type="ORF">SPHA_76041</name>
</gene>
<dbReference type="Proteomes" id="UP000597762">
    <property type="component" value="Unassembled WGS sequence"/>
</dbReference>
<dbReference type="OrthoDB" id="4418812at2759"/>
<dbReference type="PANTHER" id="PTHR48078">
    <property type="entry name" value="THREONINE DEHYDRATASE, MITOCHONDRIAL-RELATED"/>
    <property type="match status" value="1"/>
</dbReference>
<dbReference type="GO" id="GO:0030170">
    <property type="term" value="F:pyridoxal phosphate binding"/>
    <property type="evidence" value="ECO:0007669"/>
    <property type="project" value="InterPro"/>
</dbReference>
<keyword evidence="4" id="KW-0456">Lyase</keyword>
<evidence type="ECO:0000256" key="2">
    <source>
        <dbReference type="ARBA" id="ARBA00012093"/>
    </source>
</evidence>
<dbReference type="GO" id="GO:0009097">
    <property type="term" value="P:isoleucine biosynthetic process"/>
    <property type="evidence" value="ECO:0007669"/>
    <property type="project" value="TreeGrafter"/>
</dbReference>
<dbReference type="EC" id="4.3.1.17" evidence="2"/>
<organism evidence="9 10">
    <name type="scientific">Acanthosepion pharaonis</name>
    <name type="common">Pharaoh cuttlefish</name>
    <name type="synonym">Sepia pharaonis</name>
    <dbReference type="NCBI Taxonomy" id="158019"/>
    <lineage>
        <taxon>Eukaryota</taxon>
        <taxon>Metazoa</taxon>
        <taxon>Spiralia</taxon>
        <taxon>Lophotrochozoa</taxon>
        <taxon>Mollusca</taxon>
        <taxon>Cephalopoda</taxon>
        <taxon>Coleoidea</taxon>
        <taxon>Decapodiformes</taxon>
        <taxon>Sepiida</taxon>
        <taxon>Sepiina</taxon>
        <taxon>Sepiidae</taxon>
        <taxon>Acanthosepion</taxon>
    </lineage>
</organism>
<evidence type="ECO:0000256" key="4">
    <source>
        <dbReference type="ARBA" id="ARBA00023239"/>
    </source>
</evidence>
<dbReference type="CDD" id="cd01562">
    <property type="entry name" value="Thr-dehyd"/>
    <property type="match status" value="1"/>
</dbReference>
<dbReference type="InterPro" id="IPR050147">
    <property type="entry name" value="Ser/Thr_Dehydratase"/>
</dbReference>
<reference evidence="9" key="1">
    <citation type="submission" date="2021-01" db="EMBL/GenBank/DDBJ databases">
        <authorList>
            <person name="Li R."/>
            <person name="Bekaert M."/>
        </authorList>
    </citation>
    <scope>NUCLEOTIDE SEQUENCE</scope>
    <source>
        <strain evidence="9">Farmed</strain>
    </source>
</reference>
<evidence type="ECO:0000256" key="1">
    <source>
        <dbReference type="ARBA" id="ARBA00001933"/>
    </source>
</evidence>
<dbReference type="GO" id="GO:0006567">
    <property type="term" value="P:L-threonine catabolic process"/>
    <property type="evidence" value="ECO:0007669"/>
    <property type="project" value="TreeGrafter"/>
</dbReference>
<keyword evidence="10" id="KW-1185">Reference proteome</keyword>
<protein>
    <recommendedName>
        <fullName evidence="2">L-serine ammonia-lyase</fullName>
        <ecNumber evidence="2">4.3.1.17</ecNumber>
    </recommendedName>
    <alternativeName>
        <fullName evidence="5">L-serine deaminase</fullName>
    </alternativeName>
    <alternativeName>
        <fullName evidence="6">L-threonine dehydratase</fullName>
    </alternativeName>
</protein>
<dbReference type="InterPro" id="IPR001926">
    <property type="entry name" value="TrpB-like_PALP"/>
</dbReference>
<sequence>MSAYFHETKRWIEQGDTSSQKMHLLTVQQIMQARNRIKNYVRRTPLEFSPFLSQRCRDSKVYIKCENLQLTGSFKIRGAFNKVCLLKEKDANISKRGAVSASTGNHALACTEAMNQLGVPIRVFVPENISSAKHERLKVNNAILTLHGQDCIFAENAARKYSEENKIPFISPYNDTDVAAGQGTIGIEIFEDLPDVDNVLVPVGGGGLIGGIAAYLKGVNPKIKVYGCQPIQSKVMYESIKAGSIIFEESGDTLSDGTSGGIEENSVTFELCRNYVDHWLLVEEEHIAKAIYFMLSHHHMMIEGAAGVSLGAFMTNMDQFAGQKTVIIACGANISMEKLKKIIQMEEEKII</sequence>
<keyword evidence="3" id="KW-0663">Pyridoxal phosphate</keyword>
<comment type="catalytic activity">
    <reaction evidence="7">
        <text>L-serine = pyruvate + NH4(+)</text>
        <dbReference type="Rhea" id="RHEA:19169"/>
        <dbReference type="ChEBI" id="CHEBI:15361"/>
        <dbReference type="ChEBI" id="CHEBI:28938"/>
        <dbReference type="ChEBI" id="CHEBI:33384"/>
        <dbReference type="EC" id="4.3.1.17"/>
    </reaction>
</comment>
<feature type="domain" description="Tryptophan synthase beta chain-like PALP" evidence="8">
    <location>
        <begin position="38"/>
        <end position="331"/>
    </location>
</feature>
<dbReference type="PANTHER" id="PTHR48078:SF6">
    <property type="entry name" value="L-THREONINE DEHYDRATASE CATABOLIC TDCB"/>
    <property type="match status" value="1"/>
</dbReference>
<evidence type="ECO:0000256" key="3">
    <source>
        <dbReference type="ARBA" id="ARBA00022898"/>
    </source>
</evidence>
<dbReference type="GO" id="GO:0003941">
    <property type="term" value="F:L-serine ammonia-lyase activity"/>
    <property type="evidence" value="ECO:0007669"/>
    <property type="project" value="UniProtKB-EC"/>
</dbReference>
<dbReference type="EMBL" id="CAHIKZ030005479">
    <property type="protein sequence ID" value="CAE1326461.1"/>
    <property type="molecule type" value="Genomic_DNA"/>
</dbReference>
<evidence type="ECO:0000259" key="8">
    <source>
        <dbReference type="Pfam" id="PF00291"/>
    </source>
</evidence>
<evidence type="ECO:0000256" key="5">
    <source>
        <dbReference type="ARBA" id="ARBA00041766"/>
    </source>
</evidence>
<comment type="cofactor">
    <cofactor evidence="1">
        <name>pyridoxal 5'-phosphate</name>
        <dbReference type="ChEBI" id="CHEBI:597326"/>
    </cofactor>
</comment>
<dbReference type="GO" id="GO:0006565">
    <property type="term" value="P:L-serine catabolic process"/>
    <property type="evidence" value="ECO:0007669"/>
    <property type="project" value="TreeGrafter"/>
</dbReference>
<dbReference type="InterPro" id="IPR036052">
    <property type="entry name" value="TrpB-like_PALP_sf"/>
</dbReference>
<proteinExistence type="predicted"/>
<dbReference type="SUPFAM" id="SSF53686">
    <property type="entry name" value="Tryptophan synthase beta subunit-like PLP-dependent enzymes"/>
    <property type="match status" value="1"/>
</dbReference>
<dbReference type="NCBIfam" id="NF005292">
    <property type="entry name" value="PRK06815.1"/>
    <property type="match status" value="1"/>
</dbReference>
<dbReference type="Pfam" id="PF00291">
    <property type="entry name" value="PALP"/>
    <property type="match status" value="1"/>
</dbReference>
<name>A0A812EL93_ACAPH</name>
<evidence type="ECO:0000256" key="6">
    <source>
        <dbReference type="ARBA" id="ARBA00042605"/>
    </source>
</evidence>
<evidence type="ECO:0000313" key="9">
    <source>
        <dbReference type="EMBL" id="CAE1326461.1"/>
    </source>
</evidence>
<dbReference type="GO" id="GO:0004794">
    <property type="term" value="F:threonine deaminase activity"/>
    <property type="evidence" value="ECO:0007669"/>
    <property type="project" value="TreeGrafter"/>
</dbReference>
<dbReference type="Gene3D" id="3.40.50.1100">
    <property type="match status" value="2"/>
</dbReference>
<evidence type="ECO:0000313" key="10">
    <source>
        <dbReference type="Proteomes" id="UP000597762"/>
    </source>
</evidence>
<accession>A0A812EL93</accession>
<dbReference type="AlphaFoldDB" id="A0A812EL93"/>
<dbReference type="InterPro" id="IPR000634">
    <property type="entry name" value="Ser/Thr_deHydtase_PyrdxlP-BS"/>
</dbReference>
<comment type="caution">
    <text evidence="9">The sequence shown here is derived from an EMBL/GenBank/DDBJ whole genome shotgun (WGS) entry which is preliminary data.</text>
</comment>